<dbReference type="Proteomes" id="UP001595579">
    <property type="component" value="Unassembled WGS sequence"/>
</dbReference>
<evidence type="ECO:0000313" key="3">
    <source>
        <dbReference type="Proteomes" id="UP001595579"/>
    </source>
</evidence>
<evidence type="ECO:0000256" key="1">
    <source>
        <dbReference type="SAM" id="MobiDB-lite"/>
    </source>
</evidence>
<sequence>MLRVDASHETRDVHHHNRIQENHHAKRHLNAWGVDDKAVAANRR</sequence>
<keyword evidence="3" id="KW-1185">Reference proteome</keyword>
<comment type="caution">
    <text evidence="2">The sequence shown here is derived from an EMBL/GenBank/DDBJ whole genome shotgun (WGS) entry which is preliminary data.</text>
</comment>
<evidence type="ECO:0000313" key="2">
    <source>
        <dbReference type="EMBL" id="MFC3286144.1"/>
    </source>
</evidence>
<feature type="region of interest" description="Disordered" evidence="1">
    <location>
        <begin position="1"/>
        <end position="44"/>
    </location>
</feature>
<proteinExistence type="predicted"/>
<dbReference type="RefSeq" id="WP_386776914.1">
    <property type="nucleotide sequence ID" value="NZ_JBHRUG010000048.1"/>
</dbReference>
<name>A0ABV7LVV9_9GAMM</name>
<accession>A0ABV7LVV9</accession>
<protein>
    <submittedName>
        <fullName evidence="2">Uncharacterized protein</fullName>
    </submittedName>
</protein>
<organism evidence="2 3">
    <name type="scientific">Litchfieldella rifensis</name>
    <dbReference type="NCBI Taxonomy" id="762643"/>
    <lineage>
        <taxon>Bacteria</taxon>
        <taxon>Pseudomonadati</taxon>
        <taxon>Pseudomonadota</taxon>
        <taxon>Gammaproteobacteria</taxon>
        <taxon>Oceanospirillales</taxon>
        <taxon>Halomonadaceae</taxon>
        <taxon>Litchfieldella</taxon>
    </lineage>
</organism>
<reference evidence="3" key="1">
    <citation type="journal article" date="2019" name="Int. J. Syst. Evol. Microbiol.">
        <title>The Global Catalogue of Microorganisms (GCM) 10K type strain sequencing project: providing services to taxonomists for standard genome sequencing and annotation.</title>
        <authorList>
            <consortium name="The Broad Institute Genomics Platform"/>
            <consortium name="The Broad Institute Genome Sequencing Center for Infectious Disease"/>
            <person name="Wu L."/>
            <person name="Ma J."/>
        </authorList>
    </citation>
    <scope>NUCLEOTIDE SEQUENCE [LARGE SCALE GENOMIC DNA]</scope>
    <source>
        <strain evidence="3">CECT 7698</strain>
    </source>
</reference>
<gene>
    <name evidence="2" type="ORF">ACFOEV_21305</name>
</gene>
<feature type="compositionally biased region" description="Basic and acidic residues" evidence="1">
    <location>
        <begin position="1"/>
        <end position="23"/>
    </location>
</feature>
<dbReference type="EMBL" id="JBHRUG010000048">
    <property type="protein sequence ID" value="MFC3286144.1"/>
    <property type="molecule type" value="Genomic_DNA"/>
</dbReference>